<proteinExistence type="predicted"/>
<feature type="non-terminal residue" evidence="1">
    <location>
        <position position="121"/>
    </location>
</feature>
<dbReference type="EMBL" id="CAJVPL010018490">
    <property type="protein sequence ID" value="CAG8702145.1"/>
    <property type="molecule type" value="Genomic_DNA"/>
</dbReference>
<evidence type="ECO:0000313" key="2">
    <source>
        <dbReference type="Proteomes" id="UP000789831"/>
    </source>
</evidence>
<dbReference type="Proteomes" id="UP000789831">
    <property type="component" value="Unassembled WGS sequence"/>
</dbReference>
<sequence>TKHTKKELYLFKKPPQQLKQDFQEFLITRLLLLCKSAEFCQLPLEQDRVFKEGGKCDNLIYTHFQTKPVLHFQFLPENATVVRSFIENLDKYSQEFDMEESQTFYSYPITHDQKHETITKL</sequence>
<keyword evidence="2" id="KW-1185">Reference proteome</keyword>
<gene>
    <name evidence="1" type="ORF">AGERDE_LOCUS13564</name>
</gene>
<reference evidence="1" key="1">
    <citation type="submission" date="2021-06" db="EMBL/GenBank/DDBJ databases">
        <authorList>
            <person name="Kallberg Y."/>
            <person name="Tangrot J."/>
            <person name="Rosling A."/>
        </authorList>
    </citation>
    <scope>NUCLEOTIDE SEQUENCE</scope>
    <source>
        <strain evidence="1">MT106</strain>
    </source>
</reference>
<protein>
    <submittedName>
        <fullName evidence="1">8601_t:CDS:1</fullName>
    </submittedName>
</protein>
<feature type="non-terminal residue" evidence="1">
    <location>
        <position position="1"/>
    </location>
</feature>
<comment type="caution">
    <text evidence="1">The sequence shown here is derived from an EMBL/GenBank/DDBJ whole genome shotgun (WGS) entry which is preliminary data.</text>
</comment>
<organism evidence="1 2">
    <name type="scientific">Ambispora gerdemannii</name>
    <dbReference type="NCBI Taxonomy" id="144530"/>
    <lineage>
        <taxon>Eukaryota</taxon>
        <taxon>Fungi</taxon>
        <taxon>Fungi incertae sedis</taxon>
        <taxon>Mucoromycota</taxon>
        <taxon>Glomeromycotina</taxon>
        <taxon>Glomeromycetes</taxon>
        <taxon>Archaeosporales</taxon>
        <taxon>Ambisporaceae</taxon>
        <taxon>Ambispora</taxon>
    </lineage>
</organism>
<accession>A0A9N9N5I3</accession>
<evidence type="ECO:0000313" key="1">
    <source>
        <dbReference type="EMBL" id="CAG8702145.1"/>
    </source>
</evidence>
<name>A0A9N9N5I3_9GLOM</name>
<dbReference type="AlphaFoldDB" id="A0A9N9N5I3"/>